<comment type="similarity">
    <text evidence="1">Belongs to the Fur family.</text>
</comment>
<keyword evidence="6" id="KW-0804">Transcription</keyword>
<comment type="caution">
    <text evidence="8">The sequence shown here is derived from an EMBL/GenBank/DDBJ whole genome shotgun (WGS) entry which is preliminary data.</text>
</comment>
<dbReference type="GO" id="GO:0045892">
    <property type="term" value="P:negative regulation of DNA-templated transcription"/>
    <property type="evidence" value="ECO:0007669"/>
    <property type="project" value="TreeGrafter"/>
</dbReference>
<dbReference type="SUPFAM" id="SSF46785">
    <property type="entry name" value="Winged helix' DNA-binding domain"/>
    <property type="match status" value="1"/>
</dbReference>
<keyword evidence="9" id="KW-1185">Reference proteome</keyword>
<evidence type="ECO:0000256" key="4">
    <source>
        <dbReference type="ARBA" id="ARBA00023015"/>
    </source>
</evidence>
<evidence type="ECO:0000256" key="2">
    <source>
        <dbReference type="ARBA" id="ARBA00022491"/>
    </source>
</evidence>
<dbReference type="GO" id="GO:0005829">
    <property type="term" value="C:cytosol"/>
    <property type="evidence" value="ECO:0007669"/>
    <property type="project" value="TreeGrafter"/>
</dbReference>
<dbReference type="InterPro" id="IPR036388">
    <property type="entry name" value="WH-like_DNA-bd_sf"/>
</dbReference>
<evidence type="ECO:0000256" key="3">
    <source>
        <dbReference type="ARBA" id="ARBA00022833"/>
    </source>
</evidence>
<dbReference type="PANTHER" id="PTHR33202">
    <property type="entry name" value="ZINC UPTAKE REGULATION PROTEIN"/>
    <property type="match status" value="1"/>
</dbReference>
<gene>
    <name evidence="8" type="primary">zur</name>
    <name evidence="8" type="ORF">GCM10011332_16430</name>
</gene>
<reference evidence="8" key="2">
    <citation type="submission" date="2020-09" db="EMBL/GenBank/DDBJ databases">
        <authorList>
            <person name="Sun Q."/>
            <person name="Zhou Y."/>
        </authorList>
    </citation>
    <scope>NUCLEOTIDE SEQUENCE</scope>
    <source>
        <strain evidence="8">CGMCC 1.15254</strain>
    </source>
</reference>
<keyword evidence="3 7" id="KW-0862">Zinc</keyword>
<feature type="binding site" evidence="7">
    <location>
        <position position="126"/>
    </location>
    <ligand>
        <name>Zn(2+)</name>
        <dbReference type="ChEBI" id="CHEBI:29105"/>
    </ligand>
</feature>
<sequence>MKLTKNQELVFGRLQKSSTPQSAYELLDSLREDGLRAPLQIYRALDKLIELELVHRLESVNAFIACNHGEPHCHSGFCAFAICEACGQVTEFSDNVISTQLQDWALASQFKTKSTTVEIRGLCANCLK</sequence>
<keyword evidence="5" id="KW-0238">DNA-binding</keyword>
<dbReference type="InterPro" id="IPR036390">
    <property type="entry name" value="WH_DNA-bd_sf"/>
</dbReference>
<proteinExistence type="inferred from homology"/>
<dbReference type="AlphaFoldDB" id="A0A917FCW2"/>
<dbReference type="InterPro" id="IPR043135">
    <property type="entry name" value="Fur_C"/>
</dbReference>
<dbReference type="GO" id="GO:0000976">
    <property type="term" value="F:transcription cis-regulatory region binding"/>
    <property type="evidence" value="ECO:0007669"/>
    <property type="project" value="TreeGrafter"/>
</dbReference>
<dbReference type="GO" id="GO:1900376">
    <property type="term" value="P:regulation of secondary metabolite biosynthetic process"/>
    <property type="evidence" value="ECO:0007669"/>
    <property type="project" value="TreeGrafter"/>
</dbReference>
<evidence type="ECO:0000313" key="9">
    <source>
        <dbReference type="Proteomes" id="UP000632498"/>
    </source>
</evidence>
<comment type="cofactor">
    <cofactor evidence="7">
        <name>Zn(2+)</name>
        <dbReference type="ChEBI" id="CHEBI:29105"/>
    </cofactor>
    <text evidence="7">Binds 1 zinc ion per subunit.</text>
</comment>
<feature type="binding site" evidence="7">
    <location>
        <position position="123"/>
    </location>
    <ligand>
        <name>Zn(2+)</name>
        <dbReference type="ChEBI" id="CHEBI:29105"/>
    </ligand>
</feature>
<keyword evidence="7" id="KW-0479">Metal-binding</keyword>
<evidence type="ECO:0000313" key="8">
    <source>
        <dbReference type="EMBL" id="GGF63206.1"/>
    </source>
</evidence>
<dbReference type="GO" id="GO:0008270">
    <property type="term" value="F:zinc ion binding"/>
    <property type="evidence" value="ECO:0007669"/>
    <property type="project" value="TreeGrafter"/>
</dbReference>
<reference evidence="8" key="1">
    <citation type="journal article" date="2014" name="Int. J. Syst. Evol. Microbiol.">
        <title>Complete genome sequence of Corynebacterium casei LMG S-19264T (=DSM 44701T), isolated from a smear-ripened cheese.</title>
        <authorList>
            <consortium name="US DOE Joint Genome Institute (JGI-PGF)"/>
            <person name="Walter F."/>
            <person name="Albersmeier A."/>
            <person name="Kalinowski J."/>
            <person name="Ruckert C."/>
        </authorList>
    </citation>
    <scope>NUCLEOTIDE SEQUENCE</scope>
    <source>
        <strain evidence="8">CGMCC 1.15254</strain>
    </source>
</reference>
<feature type="binding site" evidence="7">
    <location>
        <position position="83"/>
    </location>
    <ligand>
        <name>Zn(2+)</name>
        <dbReference type="ChEBI" id="CHEBI:29105"/>
    </ligand>
</feature>
<organism evidence="8 9">
    <name type="scientific">Terasakiella brassicae</name>
    <dbReference type="NCBI Taxonomy" id="1634917"/>
    <lineage>
        <taxon>Bacteria</taxon>
        <taxon>Pseudomonadati</taxon>
        <taxon>Pseudomonadota</taxon>
        <taxon>Alphaproteobacteria</taxon>
        <taxon>Rhodospirillales</taxon>
        <taxon>Terasakiellaceae</taxon>
        <taxon>Terasakiella</taxon>
    </lineage>
</organism>
<dbReference type="Proteomes" id="UP000632498">
    <property type="component" value="Unassembled WGS sequence"/>
</dbReference>
<keyword evidence="4" id="KW-0805">Transcription regulation</keyword>
<protein>
    <submittedName>
        <fullName evidence="8">Transcriptional repressor</fullName>
    </submittedName>
</protein>
<evidence type="ECO:0000256" key="1">
    <source>
        <dbReference type="ARBA" id="ARBA00007957"/>
    </source>
</evidence>
<dbReference type="EMBL" id="BMHV01000010">
    <property type="protein sequence ID" value="GGF63206.1"/>
    <property type="molecule type" value="Genomic_DNA"/>
</dbReference>
<evidence type="ECO:0000256" key="6">
    <source>
        <dbReference type="ARBA" id="ARBA00023163"/>
    </source>
</evidence>
<dbReference type="Pfam" id="PF01475">
    <property type="entry name" value="FUR"/>
    <property type="match status" value="1"/>
</dbReference>
<dbReference type="Gene3D" id="1.10.10.10">
    <property type="entry name" value="Winged helix-like DNA-binding domain superfamily/Winged helix DNA-binding domain"/>
    <property type="match status" value="1"/>
</dbReference>
<evidence type="ECO:0000256" key="5">
    <source>
        <dbReference type="ARBA" id="ARBA00023125"/>
    </source>
</evidence>
<dbReference type="PANTHER" id="PTHR33202:SF6">
    <property type="entry name" value="ZINC UPTAKE REGULATION PROTEIN"/>
    <property type="match status" value="1"/>
</dbReference>
<dbReference type="GO" id="GO:0003700">
    <property type="term" value="F:DNA-binding transcription factor activity"/>
    <property type="evidence" value="ECO:0007669"/>
    <property type="project" value="InterPro"/>
</dbReference>
<dbReference type="InterPro" id="IPR002481">
    <property type="entry name" value="FUR"/>
</dbReference>
<dbReference type="Gene3D" id="3.30.1490.190">
    <property type="match status" value="1"/>
</dbReference>
<accession>A0A917FCW2</accession>
<dbReference type="RefSeq" id="WP_188663742.1">
    <property type="nucleotide sequence ID" value="NZ_BMHV01000010.1"/>
</dbReference>
<feature type="binding site" evidence="7">
    <location>
        <position position="86"/>
    </location>
    <ligand>
        <name>Zn(2+)</name>
        <dbReference type="ChEBI" id="CHEBI:29105"/>
    </ligand>
</feature>
<name>A0A917FCW2_9PROT</name>
<evidence type="ECO:0000256" key="7">
    <source>
        <dbReference type="PIRSR" id="PIRSR602481-1"/>
    </source>
</evidence>
<keyword evidence="2" id="KW-0678">Repressor</keyword>